<keyword evidence="6" id="KW-0227">DNA damage</keyword>
<dbReference type="FunFam" id="1.10.10.10:FF:000214">
    <property type="entry name" value="Methylated-DNA--protein-cysteine methyltransferase"/>
    <property type="match status" value="1"/>
</dbReference>
<dbReference type="Gene3D" id="3.30.160.70">
    <property type="entry name" value="Methylated DNA-protein cysteine methyltransferase domain"/>
    <property type="match status" value="1"/>
</dbReference>
<dbReference type="PANTHER" id="PTHR10815:SF5">
    <property type="entry name" value="METHYLATED-DNA--PROTEIN-CYSTEINE METHYLTRANSFERASE"/>
    <property type="match status" value="1"/>
</dbReference>
<keyword evidence="7" id="KW-0234">DNA repair</keyword>
<feature type="domain" description="Methylated-DNA-[protein]-cysteine S-methyltransferase DNA binding" evidence="9">
    <location>
        <begin position="88"/>
        <end position="168"/>
    </location>
</feature>
<dbReference type="InterPro" id="IPR036217">
    <property type="entry name" value="MethylDNA_cys_MeTrfase_DNAb"/>
</dbReference>
<comment type="catalytic activity">
    <reaction evidence="8">
        <text>a 6-O-methyl-2'-deoxyguanosine in DNA + L-cysteinyl-[protein] = S-methyl-L-cysteinyl-[protein] + a 2'-deoxyguanosine in DNA</text>
        <dbReference type="Rhea" id="RHEA:24000"/>
        <dbReference type="Rhea" id="RHEA-COMP:10131"/>
        <dbReference type="Rhea" id="RHEA-COMP:10132"/>
        <dbReference type="Rhea" id="RHEA-COMP:11367"/>
        <dbReference type="Rhea" id="RHEA-COMP:11368"/>
        <dbReference type="ChEBI" id="CHEBI:29950"/>
        <dbReference type="ChEBI" id="CHEBI:82612"/>
        <dbReference type="ChEBI" id="CHEBI:85445"/>
        <dbReference type="ChEBI" id="CHEBI:85448"/>
        <dbReference type="EC" id="2.1.1.63"/>
    </reaction>
</comment>
<evidence type="ECO:0000313" key="11">
    <source>
        <dbReference type="EMBL" id="QCK16634.1"/>
    </source>
</evidence>
<evidence type="ECO:0000256" key="4">
    <source>
        <dbReference type="ARBA" id="ARBA00022603"/>
    </source>
</evidence>
<dbReference type="PROSITE" id="PS00374">
    <property type="entry name" value="MGMT"/>
    <property type="match status" value="1"/>
</dbReference>
<evidence type="ECO:0000256" key="1">
    <source>
        <dbReference type="ARBA" id="ARBA00001286"/>
    </source>
</evidence>
<protein>
    <recommendedName>
        <fullName evidence="3">methylated-DNA--[protein]-cysteine S-methyltransferase</fullName>
        <ecNumber evidence="3">2.1.1.63</ecNumber>
    </recommendedName>
</protein>
<keyword evidence="5 11" id="KW-0808">Transferase</keyword>
<reference evidence="11 12" key="1">
    <citation type="submission" date="2018-04" db="EMBL/GenBank/DDBJ databases">
        <title>Complete genome uncultured novel isolate.</title>
        <authorList>
            <person name="Merlino G."/>
        </authorList>
    </citation>
    <scope>NUCLEOTIDE SEQUENCE [LARGE SCALE GENOMIC DNA]</scope>
    <source>
        <strain evidence="12">R1DC9</strain>
    </source>
</reference>
<evidence type="ECO:0000256" key="2">
    <source>
        <dbReference type="ARBA" id="ARBA00008711"/>
    </source>
</evidence>
<dbReference type="NCBIfam" id="TIGR00589">
    <property type="entry name" value="ogt"/>
    <property type="match status" value="1"/>
</dbReference>
<sequence length="177" mass="20023">MSKMITIKSYQSPFGEIILGSYKEQLCLCDWKYRKMRTSIDSRIKKSLKSEFQPGDSQTINTATLQLDEYFQNKRVSFDLPLKMIGTDFQIDIWKKLMEIPYGETISYLELAEKAKNPKAIRAIASANGANSIALIIPCHRIIGSDGSMVGYAGGLKVKKELLKLEGVNFDHQMSLF</sequence>
<dbReference type="GO" id="GO:0006281">
    <property type="term" value="P:DNA repair"/>
    <property type="evidence" value="ECO:0007669"/>
    <property type="project" value="UniProtKB-KW"/>
</dbReference>
<dbReference type="GO" id="GO:0032259">
    <property type="term" value="P:methylation"/>
    <property type="evidence" value="ECO:0007669"/>
    <property type="project" value="UniProtKB-KW"/>
</dbReference>
<evidence type="ECO:0000256" key="6">
    <source>
        <dbReference type="ARBA" id="ARBA00022763"/>
    </source>
</evidence>
<keyword evidence="12" id="KW-1185">Reference proteome</keyword>
<evidence type="ECO:0000256" key="8">
    <source>
        <dbReference type="ARBA" id="ARBA00049348"/>
    </source>
</evidence>
<evidence type="ECO:0000259" key="10">
    <source>
        <dbReference type="Pfam" id="PF02870"/>
    </source>
</evidence>
<proteinExistence type="inferred from homology"/>
<dbReference type="EMBL" id="CP028923">
    <property type="protein sequence ID" value="QCK16634.1"/>
    <property type="molecule type" value="Genomic_DNA"/>
</dbReference>
<dbReference type="Pfam" id="PF02870">
    <property type="entry name" value="Methyltransf_1N"/>
    <property type="match status" value="1"/>
</dbReference>
<dbReference type="PANTHER" id="PTHR10815">
    <property type="entry name" value="METHYLATED-DNA--PROTEIN-CYSTEINE METHYLTRANSFERASE"/>
    <property type="match status" value="1"/>
</dbReference>
<evidence type="ECO:0000259" key="9">
    <source>
        <dbReference type="Pfam" id="PF01035"/>
    </source>
</evidence>
<dbReference type="InterPro" id="IPR014048">
    <property type="entry name" value="MethylDNA_cys_MeTrfase_DNA-bd"/>
</dbReference>
<dbReference type="SUPFAM" id="SSF46767">
    <property type="entry name" value="Methylated DNA-protein cysteine methyltransferase, C-terminal domain"/>
    <property type="match status" value="1"/>
</dbReference>
<keyword evidence="4 11" id="KW-0489">Methyltransferase</keyword>
<evidence type="ECO:0000256" key="7">
    <source>
        <dbReference type="ARBA" id="ARBA00023204"/>
    </source>
</evidence>
<dbReference type="InterPro" id="IPR008332">
    <property type="entry name" value="MethylG_MeTrfase_N"/>
</dbReference>
<dbReference type="GO" id="GO:0003908">
    <property type="term" value="F:methylated-DNA-[protein]-cysteine S-methyltransferase activity"/>
    <property type="evidence" value="ECO:0007669"/>
    <property type="project" value="UniProtKB-EC"/>
</dbReference>
<dbReference type="KEGG" id="fpf:DCC35_18810"/>
<evidence type="ECO:0000313" key="12">
    <source>
        <dbReference type="Proteomes" id="UP000298616"/>
    </source>
</evidence>
<dbReference type="AlphaFoldDB" id="A0A4D7K7E7"/>
<dbReference type="EC" id="2.1.1.63" evidence="3"/>
<comment type="similarity">
    <text evidence="2">Belongs to the MGMT family.</text>
</comment>
<dbReference type="CDD" id="cd06445">
    <property type="entry name" value="ATase"/>
    <property type="match status" value="1"/>
</dbReference>
<gene>
    <name evidence="11" type="ORF">DCC35_18810</name>
</gene>
<dbReference type="InterPro" id="IPR001497">
    <property type="entry name" value="MethylDNA_cys_MeTrfase_AS"/>
</dbReference>
<dbReference type="OrthoDB" id="9802228at2"/>
<dbReference type="Proteomes" id="UP000298616">
    <property type="component" value="Chromosome"/>
</dbReference>
<feature type="domain" description="Methylguanine DNA methyltransferase ribonuclease-like" evidence="10">
    <location>
        <begin position="9"/>
        <end position="83"/>
    </location>
</feature>
<dbReference type="Pfam" id="PF01035">
    <property type="entry name" value="DNA_binding_1"/>
    <property type="match status" value="1"/>
</dbReference>
<organism evidence="11 12">
    <name type="scientific">Mangrovivirga cuniculi</name>
    <dbReference type="NCBI Taxonomy" id="2715131"/>
    <lineage>
        <taxon>Bacteria</taxon>
        <taxon>Pseudomonadati</taxon>
        <taxon>Bacteroidota</taxon>
        <taxon>Cytophagia</taxon>
        <taxon>Cytophagales</taxon>
        <taxon>Mangrovivirgaceae</taxon>
        <taxon>Mangrovivirga</taxon>
    </lineage>
</organism>
<evidence type="ECO:0000256" key="3">
    <source>
        <dbReference type="ARBA" id="ARBA00011918"/>
    </source>
</evidence>
<dbReference type="InterPro" id="IPR036388">
    <property type="entry name" value="WH-like_DNA-bd_sf"/>
</dbReference>
<dbReference type="SUPFAM" id="SSF53155">
    <property type="entry name" value="Methylated DNA-protein cysteine methyltransferase domain"/>
    <property type="match status" value="1"/>
</dbReference>
<dbReference type="InterPro" id="IPR036631">
    <property type="entry name" value="MGMT_N_sf"/>
</dbReference>
<accession>A0A4D7K7E7</accession>
<evidence type="ECO:0000256" key="5">
    <source>
        <dbReference type="ARBA" id="ARBA00022679"/>
    </source>
</evidence>
<dbReference type="Gene3D" id="1.10.10.10">
    <property type="entry name" value="Winged helix-like DNA-binding domain superfamily/Winged helix DNA-binding domain"/>
    <property type="match status" value="1"/>
</dbReference>
<comment type="catalytic activity">
    <reaction evidence="1">
        <text>a 4-O-methyl-thymidine in DNA + L-cysteinyl-[protein] = a thymidine in DNA + S-methyl-L-cysteinyl-[protein]</text>
        <dbReference type="Rhea" id="RHEA:53428"/>
        <dbReference type="Rhea" id="RHEA-COMP:10131"/>
        <dbReference type="Rhea" id="RHEA-COMP:10132"/>
        <dbReference type="Rhea" id="RHEA-COMP:13555"/>
        <dbReference type="Rhea" id="RHEA-COMP:13556"/>
        <dbReference type="ChEBI" id="CHEBI:29950"/>
        <dbReference type="ChEBI" id="CHEBI:82612"/>
        <dbReference type="ChEBI" id="CHEBI:137386"/>
        <dbReference type="ChEBI" id="CHEBI:137387"/>
        <dbReference type="EC" id="2.1.1.63"/>
    </reaction>
</comment>
<name>A0A4D7K7E7_9BACT</name>